<protein>
    <submittedName>
        <fullName evidence="1">Uncharacterized protein</fullName>
    </submittedName>
</protein>
<dbReference type="AlphaFoldDB" id="A0AAW1U6Z1"/>
<sequence length="95" mass="10817">AKLCKSTKTKLCGIVILNKGFFFYNEKGTQKQCPLKLFFSKQLINSRYHSGIVVKLVRIKLTCENRGQVEGPKLHGPMMKTENDNVEIIKMGIIM</sequence>
<name>A0AAW1U6Z1_9CUCU</name>
<gene>
    <name evidence="1" type="ORF">WA026_015015</name>
</gene>
<feature type="non-terminal residue" evidence="1">
    <location>
        <position position="1"/>
    </location>
</feature>
<evidence type="ECO:0000313" key="1">
    <source>
        <dbReference type="EMBL" id="KAK9876778.1"/>
    </source>
</evidence>
<proteinExistence type="predicted"/>
<reference evidence="1 2" key="1">
    <citation type="submission" date="2023-03" db="EMBL/GenBank/DDBJ databases">
        <title>Genome insight into feeding habits of ladybird beetles.</title>
        <authorList>
            <person name="Li H.-S."/>
            <person name="Huang Y.-H."/>
            <person name="Pang H."/>
        </authorList>
    </citation>
    <scope>NUCLEOTIDE SEQUENCE [LARGE SCALE GENOMIC DNA]</scope>
    <source>
        <strain evidence="1">SYSU_2023b</strain>
        <tissue evidence="1">Whole body</tissue>
    </source>
</reference>
<keyword evidence="2" id="KW-1185">Reference proteome</keyword>
<evidence type="ECO:0000313" key="2">
    <source>
        <dbReference type="Proteomes" id="UP001431783"/>
    </source>
</evidence>
<accession>A0AAW1U6Z1</accession>
<dbReference type="Proteomes" id="UP001431783">
    <property type="component" value="Unassembled WGS sequence"/>
</dbReference>
<dbReference type="EMBL" id="JARQZJ010000038">
    <property type="protein sequence ID" value="KAK9876778.1"/>
    <property type="molecule type" value="Genomic_DNA"/>
</dbReference>
<organism evidence="1 2">
    <name type="scientific">Henosepilachna vigintioctopunctata</name>
    <dbReference type="NCBI Taxonomy" id="420089"/>
    <lineage>
        <taxon>Eukaryota</taxon>
        <taxon>Metazoa</taxon>
        <taxon>Ecdysozoa</taxon>
        <taxon>Arthropoda</taxon>
        <taxon>Hexapoda</taxon>
        <taxon>Insecta</taxon>
        <taxon>Pterygota</taxon>
        <taxon>Neoptera</taxon>
        <taxon>Endopterygota</taxon>
        <taxon>Coleoptera</taxon>
        <taxon>Polyphaga</taxon>
        <taxon>Cucujiformia</taxon>
        <taxon>Coccinelloidea</taxon>
        <taxon>Coccinellidae</taxon>
        <taxon>Epilachninae</taxon>
        <taxon>Epilachnini</taxon>
        <taxon>Henosepilachna</taxon>
    </lineage>
</organism>
<comment type="caution">
    <text evidence="1">The sequence shown here is derived from an EMBL/GenBank/DDBJ whole genome shotgun (WGS) entry which is preliminary data.</text>
</comment>